<dbReference type="AlphaFoldDB" id="A0A094YRY4"/>
<proteinExistence type="predicted"/>
<gene>
    <name evidence="2" type="ORF">AtDm6_1659</name>
</gene>
<protein>
    <submittedName>
        <fullName evidence="2">Uncharacterized protein</fullName>
    </submittedName>
</protein>
<sequence>MSFSDLIPSARSQTPTRGKGERQRGPGTGLTLAACGRPVARPSLFGFVLFLFS</sequence>
<organism evidence="2 3">
    <name type="scientific">Acetobacter tropicalis</name>
    <dbReference type="NCBI Taxonomy" id="104102"/>
    <lineage>
        <taxon>Bacteria</taxon>
        <taxon>Pseudomonadati</taxon>
        <taxon>Pseudomonadota</taxon>
        <taxon>Alphaproteobacteria</taxon>
        <taxon>Acetobacterales</taxon>
        <taxon>Acetobacteraceae</taxon>
        <taxon>Acetobacter</taxon>
    </lineage>
</organism>
<evidence type="ECO:0000313" key="3">
    <source>
        <dbReference type="Proteomes" id="UP000029448"/>
    </source>
</evidence>
<evidence type="ECO:0000313" key="2">
    <source>
        <dbReference type="EMBL" id="KGB23384.1"/>
    </source>
</evidence>
<comment type="caution">
    <text evidence="2">The sequence shown here is derived from an EMBL/GenBank/DDBJ whole genome shotgun (WGS) entry which is preliminary data.</text>
</comment>
<reference evidence="2 3" key="1">
    <citation type="submission" date="2014-06" db="EMBL/GenBank/DDBJ databases">
        <title>Functional and comparative genomic analyses of the Drosophila gut microbiota identify candidate symbiosis factors.</title>
        <authorList>
            <person name="Newell P.D."/>
            <person name="Chaston J.M."/>
            <person name="Douglas A.E."/>
        </authorList>
    </citation>
    <scope>NUCLEOTIDE SEQUENCE [LARGE SCALE GENOMIC DNA]</scope>
    <source>
        <strain evidence="2 3">DmCS_006</strain>
    </source>
</reference>
<evidence type="ECO:0000256" key="1">
    <source>
        <dbReference type="SAM" id="MobiDB-lite"/>
    </source>
</evidence>
<accession>A0A094YRY4</accession>
<name>A0A094YRY4_9PROT</name>
<dbReference type="EMBL" id="JOKM01000061">
    <property type="protein sequence ID" value="KGB23384.1"/>
    <property type="molecule type" value="Genomic_DNA"/>
</dbReference>
<feature type="region of interest" description="Disordered" evidence="1">
    <location>
        <begin position="1"/>
        <end position="32"/>
    </location>
</feature>
<dbReference type="Proteomes" id="UP000029448">
    <property type="component" value="Unassembled WGS sequence"/>
</dbReference>
<keyword evidence="3" id="KW-1185">Reference proteome</keyword>